<gene>
    <name evidence="3" type="ORF">LEA_19400</name>
</gene>
<sequence length="176" mass="20602">MVDRELGIYAGEYPGDKDDFECKLKIDSFHLCEFNYFYDLTERGELRPYRQYLGAEQEYHNFSIPDCGTPNETASVARLLNEIITRSQRNHQSIIHGHEKTYIHCWGGVGRTGTIIACYYAYWLKGQGYTADEIYQKAMDMLSESFSHCPKSKYRISPENQQQRDFIKMFIANECM</sequence>
<dbReference type="Pfam" id="PF22784">
    <property type="entry name" value="PTP-SAK"/>
    <property type="match status" value="1"/>
</dbReference>
<accession>K1RPR1</accession>
<name>K1RPR1_9ZZZZ</name>
<evidence type="ECO:0000259" key="2">
    <source>
        <dbReference type="PROSITE" id="PS50056"/>
    </source>
</evidence>
<keyword evidence="1" id="KW-0378">Hydrolase</keyword>
<proteinExistence type="predicted"/>
<dbReference type="AlphaFoldDB" id="K1RPR1"/>
<evidence type="ECO:0000313" key="3">
    <source>
        <dbReference type="EMBL" id="EKC47383.1"/>
    </source>
</evidence>
<feature type="domain" description="Tyrosine specific protein phosphatases" evidence="2">
    <location>
        <begin position="81"/>
        <end position="120"/>
    </location>
</feature>
<reference evidence="3" key="1">
    <citation type="journal article" date="2013" name="Environ. Microbiol.">
        <title>Microbiota from the distal guts of lean and obese adolescents exhibit partial functional redundancy besides clear differences in community structure.</title>
        <authorList>
            <person name="Ferrer M."/>
            <person name="Ruiz A."/>
            <person name="Lanza F."/>
            <person name="Haange S.B."/>
            <person name="Oberbach A."/>
            <person name="Till H."/>
            <person name="Bargiela R."/>
            <person name="Campoy C."/>
            <person name="Segura M.T."/>
            <person name="Richter M."/>
            <person name="von Bergen M."/>
            <person name="Seifert J."/>
            <person name="Suarez A."/>
        </authorList>
    </citation>
    <scope>NUCLEOTIDE SEQUENCE</scope>
</reference>
<protein>
    <submittedName>
        <fullName evidence="3">Dual specificity protein phosphatase</fullName>
    </submittedName>
</protein>
<dbReference type="GO" id="GO:0016791">
    <property type="term" value="F:phosphatase activity"/>
    <property type="evidence" value="ECO:0007669"/>
    <property type="project" value="UniProtKB-ARBA"/>
</dbReference>
<dbReference type="InterPro" id="IPR016130">
    <property type="entry name" value="Tyr_Pase_AS"/>
</dbReference>
<dbReference type="PROSITE" id="PS50056">
    <property type="entry name" value="TYR_PHOSPHATASE_2"/>
    <property type="match status" value="1"/>
</dbReference>
<dbReference type="EMBL" id="AJWY01013342">
    <property type="protein sequence ID" value="EKC47383.1"/>
    <property type="molecule type" value="Genomic_DNA"/>
</dbReference>
<organism evidence="3">
    <name type="scientific">human gut metagenome</name>
    <dbReference type="NCBI Taxonomy" id="408170"/>
    <lineage>
        <taxon>unclassified sequences</taxon>
        <taxon>metagenomes</taxon>
        <taxon>organismal metagenomes</taxon>
    </lineage>
</organism>
<dbReference type="InterPro" id="IPR000387">
    <property type="entry name" value="Tyr_Pase_dom"/>
</dbReference>
<dbReference type="InterPro" id="IPR057023">
    <property type="entry name" value="PTP-SAK"/>
</dbReference>
<comment type="caution">
    <text evidence="3">The sequence shown here is derived from an EMBL/GenBank/DDBJ whole genome shotgun (WGS) entry which is preliminary data.</text>
</comment>
<dbReference type="InterPro" id="IPR029021">
    <property type="entry name" value="Prot-tyrosine_phosphatase-like"/>
</dbReference>
<dbReference type="PROSITE" id="PS00383">
    <property type="entry name" value="TYR_PHOSPHATASE_1"/>
    <property type="match status" value="1"/>
</dbReference>
<dbReference type="SUPFAM" id="SSF52799">
    <property type="entry name" value="(Phosphotyrosine protein) phosphatases II"/>
    <property type="match status" value="1"/>
</dbReference>
<dbReference type="Gene3D" id="3.90.190.10">
    <property type="entry name" value="Protein tyrosine phosphatase superfamily"/>
    <property type="match status" value="1"/>
</dbReference>
<evidence type="ECO:0000256" key="1">
    <source>
        <dbReference type="ARBA" id="ARBA00022801"/>
    </source>
</evidence>